<dbReference type="InterPro" id="IPR028171">
    <property type="entry name" value="Codanin-1_C"/>
</dbReference>
<name>A0A921YQU5_MANSE</name>
<dbReference type="GO" id="GO:0005634">
    <property type="term" value="C:nucleus"/>
    <property type="evidence" value="ECO:0007669"/>
    <property type="project" value="TreeGrafter"/>
</dbReference>
<feature type="domain" description="Codanin-1 C-terminal" evidence="2">
    <location>
        <begin position="596"/>
        <end position="708"/>
    </location>
</feature>
<reference evidence="3" key="2">
    <citation type="submission" date="2020-12" db="EMBL/GenBank/DDBJ databases">
        <authorList>
            <person name="Kanost M."/>
        </authorList>
    </citation>
    <scope>NUCLEOTIDE SEQUENCE</scope>
</reference>
<protein>
    <recommendedName>
        <fullName evidence="2">Codanin-1 C-terminal domain-containing protein</fullName>
    </recommendedName>
</protein>
<gene>
    <name evidence="3" type="ORF">O3G_MSEX003090</name>
</gene>
<evidence type="ECO:0000313" key="4">
    <source>
        <dbReference type="Proteomes" id="UP000791440"/>
    </source>
</evidence>
<evidence type="ECO:0000256" key="1">
    <source>
        <dbReference type="SAM" id="MobiDB-lite"/>
    </source>
</evidence>
<proteinExistence type="predicted"/>
<dbReference type="Pfam" id="PF15296">
    <property type="entry name" value="Codanin-1_C"/>
    <property type="match status" value="1"/>
</dbReference>
<dbReference type="PANTHER" id="PTHR28678">
    <property type="entry name" value="CODANIN-1"/>
    <property type="match status" value="1"/>
</dbReference>
<evidence type="ECO:0000259" key="2">
    <source>
        <dbReference type="Pfam" id="PF15296"/>
    </source>
</evidence>
<dbReference type="InterPro" id="IPR040031">
    <property type="entry name" value="Codanin-1"/>
</dbReference>
<keyword evidence="4" id="KW-1185">Reference proteome</keyword>
<accession>A0A921YQU5</accession>
<dbReference type="GO" id="GO:0006325">
    <property type="term" value="P:chromatin organization"/>
    <property type="evidence" value="ECO:0007669"/>
    <property type="project" value="TreeGrafter"/>
</dbReference>
<feature type="compositionally biased region" description="Basic and acidic residues" evidence="1">
    <location>
        <begin position="924"/>
        <end position="938"/>
    </location>
</feature>
<feature type="region of interest" description="Disordered" evidence="1">
    <location>
        <begin position="1"/>
        <end position="20"/>
    </location>
</feature>
<comment type="caution">
    <text evidence="3">The sequence shown here is derived from an EMBL/GenBank/DDBJ whole genome shotgun (WGS) entry which is preliminary data.</text>
</comment>
<feature type="region of interest" description="Disordered" evidence="1">
    <location>
        <begin position="917"/>
        <end position="984"/>
    </location>
</feature>
<dbReference type="Proteomes" id="UP000791440">
    <property type="component" value="Unassembled WGS sequence"/>
</dbReference>
<sequence length="1107" mass="125830">MFPEIGAKKGSKEKRRIKPTYVDPQKSASLNFSTECFQQPSPLALEDNAVFKQQKLQPKESSSNFETERNILKKERHKLMEKFNILNTSSTPKSPLMPQIKVTQKDLSEKSQNFAKIDVKGIIMKEKVDLLVDIYDVLFRNNLILSVNTEIYYLISLLLSKQCEEDCTTAENKLTEKDYEYLLKSINNCTYFAVRSLWNLRSVLEVILDKNSLKTLGENKKVRSFFPDLAKFLLNCYGLRCEAESNQYKPRTQEHRSSNGVICFNFETDNVENFPSMLSFQNFKKQRDMFYEIIRWYQESRSLGAGASRTSFRARVKSLTSGALAPAPANHAHLATLFTKHMLAECPPNNQESKLSKLQRRLTCPAAPESNRLPQFTDKELFYKDFIMNAESETFRVHLRDALSSEIIALDAMQVTVEDRGNSNTDITKDYVNLTKKLSLLSKFLGFLTSLPYSTQEYSTKGLHIREHAPSYAAPNDKVLENDLAKRNYSQPNINLTGMLIKAQENGRLSITIPWIVHYLSMLDYTSLRTKYYRDLLKILFNIYTNTLKFNENLKKNTVIYLKSVLGWLFDLPHFPQELFYEKQDSASIIGEVNIDSCDLVDECVIFDLCPYLRDVNVLLSTCRVSQVQKVCSYRHITPVSLSLNPEDRIKSKEKELQSRLEEELLKSQPASTRRVVELVVERVTAAAVRELSATVLVQARETAKEQARRLVKARAGDDPALILQSLQALYLSQLSSLRALAPARAAGAAAAAPLHALAARAAAARLAQWVADNWNTTAVLCKDIESEMQTFLVLGELAATPTPKPSIDVDAMTLPAEQFDAVNVSPAACIINLKEVVCQLLEGEEIQDLGPLLSLCAKSCLPNNIFCRAPTQRAILQLSVDLCIVYVSKKPKEVNDVFLNNLHMVWNVCCPDRKPPTPQEITLPERREDLSPDFRNFEDEERPPTPVSDDEQQTNGTEPKELKIITEPIRPEPAVQPENSKKINTNPEVARQEQTEPANEFLEFFDRILCPRNIVLLSASMCSDVWEAMATVLVFLLKNYYLSEDSLTEQCLAVYRQDWPQTTLEYLSTCMKSVSSRWSRSSTGKFTLFLDFLAEYCGDMDYEPID</sequence>
<feature type="compositionally biased region" description="Basic residues" evidence="1">
    <location>
        <begin position="9"/>
        <end position="18"/>
    </location>
</feature>
<dbReference type="AlphaFoldDB" id="A0A921YQU5"/>
<dbReference type="EMBL" id="JH668306">
    <property type="protein sequence ID" value="KAG6443921.1"/>
    <property type="molecule type" value="Genomic_DNA"/>
</dbReference>
<organism evidence="3 4">
    <name type="scientific">Manduca sexta</name>
    <name type="common">Tobacco hawkmoth</name>
    <name type="synonym">Tobacco hornworm</name>
    <dbReference type="NCBI Taxonomy" id="7130"/>
    <lineage>
        <taxon>Eukaryota</taxon>
        <taxon>Metazoa</taxon>
        <taxon>Ecdysozoa</taxon>
        <taxon>Arthropoda</taxon>
        <taxon>Hexapoda</taxon>
        <taxon>Insecta</taxon>
        <taxon>Pterygota</taxon>
        <taxon>Neoptera</taxon>
        <taxon>Endopterygota</taxon>
        <taxon>Lepidoptera</taxon>
        <taxon>Glossata</taxon>
        <taxon>Ditrysia</taxon>
        <taxon>Bombycoidea</taxon>
        <taxon>Sphingidae</taxon>
        <taxon>Sphinginae</taxon>
        <taxon>Sphingini</taxon>
        <taxon>Manduca</taxon>
    </lineage>
</organism>
<reference evidence="3" key="1">
    <citation type="journal article" date="2016" name="Insect Biochem. Mol. Biol.">
        <title>Multifaceted biological insights from a draft genome sequence of the tobacco hornworm moth, Manduca sexta.</title>
        <authorList>
            <person name="Kanost M.R."/>
            <person name="Arrese E.L."/>
            <person name="Cao X."/>
            <person name="Chen Y.R."/>
            <person name="Chellapilla S."/>
            <person name="Goldsmith M.R."/>
            <person name="Grosse-Wilde E."/>
            <person name="Heckel D.G."/>
            <person name="Herndon N."/>
            <person name="Jiang H."/>
            <person name="Papanicolaou A."/>
            <person name="Qu J."/>
            <person name="Soulages J.L."/>
            <person name="Vogel H."/>
            <person name="Walters J."/>
            <person name="Waterhouse R.M."/>
            <person name="Ahn S.J."/>
            <person name="Almeida F.C."/>
            <person name="An C."/>
            <person name="Aqrawi P."/>
            <person name="Bretschneider A."/>
            <person name="Bryant W.B."/>
            <person name="Bucks S."/>
            <person name="Chao H."/>
            <person name="Chevignon G."/>
            <person name="Christen J.M."/>
            <person name="Clarke D.F."/>
            <person name="Dittmer N.T."/>
            <person name="Ferguson L.C.F."/>
            <person name="Garavelou S."/>
            <person name="Gordon K.H.J."/>
            <person name="Gunaratna R.T."/>
            <person name="Han Y."/>
            <person name="Hauser F."/>
            <person name="He Y."/>
            <person name="Heidel-Fischer H."/>
            <person name="Hirsh A."/>
            <person name="Hu Y."/>
            <person name="Jiang H."/>
            <person name="Kalra D."/>
            <person name="Klinner C."/>
            <person name="Konig C."/>
            <person name="Kovar C."/>
            <person name="Kroll A.R."/>
            <person name="Kuwar S.S."/>
            <person name="Lee S.L."/>
            <person name="Lehman R."/>
            <person name="Li K."/>
            <person name="Li Z."/>
            <person name="Liang H."/>
            <person name="Lovelace S."/>
            <person name="Lu Z."/>
            <person name="Mansfield J.H."/>
            <person name="McCulloch K.J."/>
            <person name="Mathew T."/>
            <person name="Morton B."/>
            <person name="Muzny D.M."/>
            <person name="Neunemann D."/>
            <person name="Ongeri F."/>
            <person name="Pauchet Y."/>
            <person name="Pu L.L."/>
            <person name="Pyrousis I."/>
            <person name="Rao X.J."/>
            <person name="Redding A."/>
            <person name="Roesel C."/>
            <person name="Sanchez-Gracia A."/>
            <person name="Schaack S."/>
            <person name="Shukla A."/>
            <person name="Tetreau G."/>
            <person name="Wang Y."/>
            <person name="Xiong G.H."/>
            <person name="Traut W."/>
            <person name="Walsh T.K."/>
            <person name="Worley K.C."/>
            <person name="Wu D."/>
            <person name="Wu W."/>
            <person name="Wu Y.Q."/>
            <person name="Zhang X."/>
            <person name="Zou Z."/>
            <person name="Zucker H."/>
            <person name="Briscoe A.D."/>
            <person name="Burmester T."/>
            <person name="Clem R.J."/>
            <person name="Feyereisen R."/>
            <person name="Grimmelikhuijzen C.J.P."/>
            <person name="Hamodrakas S.J."/>
            <person name="Hansson B.S."/>
            <person name="Huguet E."/>
            <person name="Jermiin L.S."/>
            <person name="Lan Q."/>
            <person name="Lehman H.K."/>
            <person name="Lorenzen M."/>
            <person name="Merzendorfer H."/>
            <person name="Michalopoulos I."/>
            <person name="Morton D.B."/>
            <person name="Muthukrishnan S."/>
            <person name="Oakeshott J.G."/>
            <person name="Palmer W."/>
            <person name="Park Y."/>
            <person name="Passarelli A.L."/>
            <person name="Rozas J."/>
            <person name="Schwartz L.M."/>
            <person name="Smith W."/>
            <person name="Southgate A."/>
            <person name="Vilcinskas A."/>
            <person name="Vogt R."/>
            <person name="Wang P."/>
            <person name="Werren J."/>
            <person name="Yu X.Q."/>
            <person name="Zhou J.J."/>
            <person name="Brown S.J."/>
            <person name="Scherer S.E."/>
            <person name="Richards S."/>
            <person name="Blissard G.W."/>
        </authorList>
    </citation>
    <scope>NUCLEOTIDE SEQUENCE</scope>
</reference>
<evidence type="ECO:0000313" key="3">
    <source>
        <dbReference type="EMBL" id="KAG6443921.1"/>
    </source>
</evidence>
<dbReference type="PANTHER" id="PTHR28678:SF1">
    <property type="entry name" value="CODANIN-1"/>
    <property type="match status" value="1"/>
</dbReference>